<dbReference type="Proteomes" id="UP000011532">
    <property type="component" value="Unassembled WGS sequence"/>
</dbReference>
<feature type="domain" description="Fibronectin type III-like" evidence="4">
    <location>
        <begin position="622"/>
        <end position="691"/>
    </location>
</feature>
<dbReference type="Gene3D" id="3.40.50.1700">
    <property type="entry name" value="Glycoside hydrolase family 3 C-terminal domain"/>
    <property type="match status" value="1"/>
</dbReference>
<evidence type="ECO:0000313" key="5">
    <source>
        <dbReference type="EMBL" id="ELY33679.1"/>
    </source>
</evidence>
<dbReference type="Pfam" id="PF01915">
    <property type="entry name" value="Glyco_hydro_3_C"/>
    <property type="match status" value="1"/>
</dbReference>
<dbReference type="InterPro" id="IPR036962">
    <property type="entry name" value="Glyco_hydro_3_N_sf"/>
</dbReference>
<protein>
    <submittedName>
        <fullName evidence="5">Beta-glucosidase</fullName>
    </submittedName>
</protein>
<reference evidence="6" key="1">
    <citation type="submission" date="2012-11" db="EMBL/GenBank/DDBJ databases">
        <authorList>
            <person name="Becker E.A."/>
            <person name="Seitzer P."/>
            <person name="Tritt A."/>
            <person name="Larsen D."/>
            <person name="Yao A."/>
            <person name="Wu D."/>
            <person name="Darling A."/>
            <person name="Eisen J.A."/>
            <person name="Facciotti M.T."/>
        </authorList>
    </citation>
    <scope>NUCLEOTIDE SEQUENCE [LARGE SCALE GENOMIC DNA]</scope>
    <source>
        <strain evidence="6">ATCC 29605 / DSM 3757 / JCM 8879 / NBRC 14742 / NCIMB 2012 / VKM B-1768 / DS2</strain>
    </source>
</reference>
<name>A0A384LID0_HALVD</name>
<reference evidence="5 6" key="2">
    <citation type="journal article" date="2014" name="PLoS Genet.">
        <title>Phylogenetically driven sequencing of extremely halophilic archaea reveals strategies for static and dynamic osmo-response.</title>
        <authorList>
            <person name="Becker E.A."/>
            <person name="Seitzer P.M."/>
            <person name="Tritt A."/>
            <person name="Larsen D."/>
            <person name="Krusor M."/>
            <person name="Yao A.I."/>
            <person name="Wu D."/>
            <person name="Madern D."/>
            <person name="Eisen J.A."/>
            <person name="Darling A.E."/>
            <person name="Facciotti M.T."/>
        </authorList>
    </citation>
    <scope>NUCLEOTIDE SEQUENCE [LARGE SCALE GENOMIC DNA]</scope>
    <source>
        <strain evidence="6">ATCC 29605 / DSM 3757 / JCM 8879 / NBRC 14742 / NCIMB 2012 / VKM B-1768 / DS2</strain>
    </source>
</reference>
<evidence type="ECO:0000256" key="1">
    <source>
        <dbReference type="ARBA" id="ARBA00005336"/>
    </source>
</evidence>
<dbReference type="InterPro" id="IPR001764">
    <property type="entry name" value="Glyco_hydro_3_N"/>
</dbReference>
<dbReference type="InterPro" id="IPR036881">
    <property type="entry name" value="Glyco_hydro_3_C_sf"/>
</dbReference>
<evidence type="ECO:0000256" key="3">
    <source>
        <dbReference type="SAM" id="MobiDB-lite"/>
    </source>
</evidence>
<dbReference type="Gene3D" id="3.20.20.300">
    <property type="entry name" value="Glycoside hydrolase, family 3, N-terminal domain"/>
    <property type="match status" value="1"/>
</dbReference>
<dbReference type="GO" id="GO:0004553">
    <property type="term" value="F:hydrolase activity, hydrolyzing O-glycosyl compounds"/>
    <property type="evidence" value="ECO:0007669"/>
    <property type="project" value="InterPro"/>
</dbReference>
<dbReference type="InterPro" id="IPR017853">
    <property type="entry name" value="GH"/>
</dbReference>
<keyword evidence="2" id="KW-0378">Hydrolase</keyword>
<dbReference type="GO" id="GO:0005975">
    <property type="term" value="P:carbohydrate metabolic process"/>
    <property type="evidence" value="ECO:0007669"/>
    <property type="project" value="InterPro"/>
</dbReference>
<feature type="region of interest" description="Disordered" evidence="3">
    <location>
        <begin position="275"/>
        <end position="295"/>
    </location>
</feature>
<evidence type="ECO:0000313" key="6">
    <source>
        <dbReference type="Proteomes" id="UP000011532"/>
    </source>
</evidence>
<dbReference type="OrthoDB" id="30657at2157"/>
<dbReference type="AlphaFoldDB" id="A0A384LID0"/>
<dbReference type="PANTHER" id="PTHR42715:SF10">
    <property type="entry name" value="BETA-GLUCOSIDASE"/>
    <property type="match status" value="1"/>
</dbReference>
<dbReference type="SUPFAM" id="SSF51445">
    <property type="entry name" value="(Trans)glycosidases"/>
    <property type="match status" value="1"/>
</dbReference>
<evidence type="ECO:0000256" key="2">
    <source>
        <dbReference type="ARBA" id="ARBA00022801"/>
    </source>
</evidence>
<gene>
    <name evidence="5" type="ORF">C498_05723</name>
</gene>
<dbReference type="InterPro" id="IPR002772">
    <property type="entry name" value="Glyco_hydro_3_C"/>
</dbReference>
<dbReference type="GeneID" id="8925287"/>
<dbReference type="PANTHER" id="PTHR42715">
    <property type="entry name" value="BETA-GLUCOSIDASE"/>
    <property type="match status" value="1"/>
</dbReference>
<dbReference type="InterPro" id="IPR026891">
    <property type="entry name" value="Fn3-like"/>
</dbReference>
<accession>A0A384LID0</accession>
<sequence>METAEADVETVVDELTLEEKIQLVHGAVDPDGTATGYLPGVDRLGIPEFRLADGPLGVRVNGSPATLFPASIALAATFDPNLAREQGAAMGREANARDQDALLGPGLNLIRVPHCGRNFEYYSEDPVLTAAFAGAAVEGIQSADVIATPKHYVANNQETHRASVNVSVSERALRECYLPGFKAAVDAGAGSVMTAYNCVNDSFMSENRPLVTDVLKGEWGFDGYVVSDWFGAVSTVESANGGLDLEMPGVTRDELWEMFDLEPPEDDDDAVFGETADVSDGMPDMTNTGNFGGPLREAVERGDVPHARLDDMVTRILRQMERIGVLGGGRAASPPEDDGHRELAETIAARGTVLLENDGTLPLADDADVAVIGPGVEEISTGGGSSEMDALHEAPTATGIDARATGSVTVERGVPPIEKVSFFGGDDEGDDQRPDPTLDDAVSAAADTDVAVVVVEDAAAEAVDRDDLTLPGGQDELVEDVAAVNDNTVVVVQSSGPVELPWRDDVSAVLESWYPGQADGDALAAVLFGDADPSGRLPVTFANEEDYPVTDDATFPGIDGEVQYDENLLVGYRYFDATEADPVYPFGYGLSYAAFEYRGAELVDERRVEVTVENVSDRAGREVVQAYVRPSNASDDRPVSELGGFEAVSIPAGETVTVDVDIDDLAFTEYDETAGWTALEGPFTIEIGRSARDVEFELTL</sequence>
<dbReference type="Pfam" id="PF00933">
    <property type="entry name" value="Glyco_hydro_3"/>
    <property type="match status" value="1"/>
</dbReference>
<proteinExistence type="inferred from homology"/>
<dbReference type="Gene3D" id="2.60.40.10">
    <property type="entry name" value="Immunoglobulins"/>
    <property type="match status" value="1"/>
</dbReference>
<comment type="caution">
    <text evidence="5">The sequence shown here is derived from an EMBL/GenBank/DDBJ whole genome shotgun (WGS) entry which is preliminary data.</text>
</comment>
<dbReference type="InterPro" id="IPR013783">
    <property type="entry name" value="Ig-like_fold"/>
</dbReference>
<dbReference type="PRINTS" id="PR00133">
    <property type="entry name" value="GLHYDRLASE3"/>
</dbReference>
<dbReference type="InterPro" id="IPR050288">
    <property type="entry name" value="Cellulose_deg_GH3"/>
</dbReference>
<comment type="similarity">
    <text evidence="1">Belongs to the glycosyl hydrolase 3 family.</text>
</comment>
<dbReference type="SUPFAM" id="SSF52279">
    <property type="entry name" value="Beta-D-glucan exohydrolase, C-terminal domain"/>
    <property type="match status" value="1"/>
</dbReference>
<dbReference type="RefSeq" id="WP_004041970.1">
    <property type="nucleotide sequence ID" value="NC_013967.1"/>
</dbReference>
<dbReference type="Pfam" id="PF14310">
    <property type="entry name" value="Fn3-like"/>
    <property type="match status" value="1"/>
</dbReference>
<organism evidence="5 6">
    <name type="scientific">Haloferax volcanii (strain ATCC 29605 / DSM 3757 / JCM 8879 / NBRC 14742 / NCIMB 2012 / VKM B-1768 / DS2)</name>
    <name type="common">Halobacterium volcanii</name>
    <dbReference type="NCBI Taxonomy" id="309800"/>
    <lineage>
        <taxon>Archaea</taxon>
        <taxon>Methanobacteriati</taxon>
        <taxon>Methanobacteriota</taxon>
        <taxon>Stenosarchaea group</taxon>
        <taxon>Halobacteria</taxon>
        <taxon>Halobacteriales</taxon>
        <taxon>Haloferacaceae</taxon>
        <taxon>Haloferax</taxon>
    </lineage>
</organism>
<dbReference type="SMART" id="SM01217">
    <property type="entry name" value="Fn3_like"/>
    <property type="match status" value="1"/>
</dbReference>
<dbReference type="EMBL" id="AOHU01000040">
    <property type="protein sequence ID" value="ELY33679.1"/>
    <property type="molecule type" value="Genomic_DNA"/>
</dbReference>
<evidence type="ECO:0000259" key="4">
    <source>
        <dbReference type="SMART" id="SM01217"/>
    </source>
</evidence>